<dbReference type="Gene3D" id="3.40.50.1010">
    <property type="entry name" value="5'-nuclease"/>
    <property type="match status" value="2"/>
</dbReference>
<dbReference type="SMART" id="SM00279">
    <property type="entry name" value="HhH2"/>
    <property type="match status" value="1"/>
</dbReference>
<dbReference type="Proteomes" id="UP001249851">
    <property type="component" value="Unassembled WGS sequence"/>
</dbReference>
<comment type="caution">
    <text evidence="11">The sequence shown here is derived from an EMBL/GenBank/DDBJ whole genome shotgun (WGS) entry which is preliminary data.</text>
</comment>
<keyword evidence="4 11" id="KW-0255">Endonuclease</keyword>
<dbReference type="SUPFAM" id="SSF47807">
    <property type="entry name" value="5' to 3' exonuclease, C-terminal subdomain"/>
    <property type="match status" value="1"/>
</dbReference>
<dbReference type="InterPro" id="IPR036279">
    <property type="entry name" value="5-3_exonuclease_C_sf"/>
</dbReference>
<evidence type="ECO:0000256" key="6">
    <source>
        <dbReference type="ARBA" id="ARBA00022801"/>
    </source>
</evidence>
<dbReference type="PANTHER" id="PTHR11081">
    <property type="entry name" value="FLAP ENDONUCLEASE FAMILY MEMBER"/>
    <property type="match status" value="1"/>
</dbReference>
<dbReference type="GO" id="GO:0008821">
    <property type="term" value="F:crossover junction DNA endonuclease activity"/>
    <property type="evidence" value="ECO:0007669"/>
    <property type="project" value="UniProtKB-ARBA"/>
</dbReference>
<keyword evidence="2" id="KW-0540">Nuclease</keyword>
<evidence type="ECO:0000256" key="3">
    <source>
        <dbReference type="ARBA" id="ARBA00022723"/>
    </source>
</evidence>
<sequence>MGVKQLWNILEPVKEKQTLSDLTNKTLCVDLSFWICEALRAKHLCQHVNKPHLRNLLLRLLKFTEFRVKLVFVMDGRPPELKLETIRKRNESQTGGGKIFGSAYVREGQVVDGCITSDGDAFLYGARTVYKDLSTSEVRLILKCFTGISSFLFPSLCGIMPYFPIYFPIYLSVDLNREKLVAFAVLVGCDYFPQGVRGVGEEKAKKLISALNHRNLLERLFLTSHALQNEAQIVDEYYRYTETLPEHCLKTTSPDLAGLQILPLITNWQMTSSIEQNDQTLVQPQRIVKRRVQHKVECYEIEWQNVSLREFSCETFVTIERRDMFDMAYSTLVAEFNEEEALKKSTADDNKKQQFIDNMLKKK</sequence>
<dbReference type="SUPFAM" id="SSF88723">
    <property type="entry name" value="PIN domain-like"/>
    <property type="match status" value="1"/>
</dbReference>
<keyword evidence="3" id="KW-0479">Metal-binding</keyword>
<dbReference type="InterPro" id="IPR029060">
    <property type="entry name" value="PIN-like_dom_sf"/>
</dbReference>
<organism evidence="11 12">
    <name type="scientific">Acropora cervicornis</name>
    <name type="common">Staghorn coral</name>
    <dbReference type="NCBI Taxonomy" id="6130"/>
    <lineage>
        <taxon>Eukaryota</taxon>
        <taxon>Metazoa</taxon>
        <taxon>Cnidaria</taxon>
        <taxon>Anthozoa</taxon>
        <taxon>Hexacorallia</taxon>
        <taxon>Scleractinia</taxon>
        <taxon>Astrocoeniina</taxon>
        <taxon>Acroporidae</taxon>
        <taxon>Acropora</taxon>
    </lineage>
</organism>
<dbReference type="InterPro" id="IPR006085">
    <property type="entry name" value="XPG_DNA_repair_N"/>
</dbReference>
<evidence type="ECO:0000256" key="5">
    <source>
        <dbReference type="ARBA" id="ARBA00022763"/>
    </source>
</evidence>
<dbReference type="InterPro" id="IPR006086">
    <property type="entry name" value="XPG-I_dom"/>
</dbReference>
<keyword evidence="5" id="KW-0227">DNA damage</keyword>
<dbReference type="FunFam" id="1.10.150.20:FF:000030">
    <property type="entry name" value="Flap endonuclease GEN-like 1"/>
    <property type="match status" value="1"/>
</dbReference>
<evidence type="ECO:0000313" key="11">
    <source>
        <dbReference type="EMBL" id="KAK2547751.1"/>
    </source>
</evidence>
<feature type="domain" description="XPG N-terminal" evidence="10">
    <location>
        <begin position="1"/>
        <end position="96"/>
    </location>
</feature>
<dbReference type="GO" id="GO:0006281">
    <property type="term" value="P:DNA repair"/>
    <property type="evidence" value="ECO:0007669"/>
    <property type="project" value="UniProtKB-KW"/>
</dbReference>
<evidence type="ECO:0000256" key="9">
    <source>
        <dbReference type="ARBA" id="ARBA00038112"/>
    </source>
</evidence>
<dbReference type="GO" id="GO:0017108">
    <property type="term" value="F:5'-flap endonuclease activity"/>
    <property type="evidence" value="ECO:0007669"/>
    <property type="project" value="TreeGrafter"/>
</dbReference>
<comment type="similarity">
    <text evidence="9">Belongs to the XPG/RAD2 endonuclease family. GEN subfamily.</text>
</comment>
<reference evidence="11" key="2">
    <citation type="journal article" date="2023" name="Science">
        <title>Genomic signatures of disease resistance in endangered staghorn corals.</title>
        <authorList>
            <person name="Vollmer S.V."/>
            <person name="Selwyn J.D."/>
            <person name="Despard B.A."/>
            <person name="Roesel C.L."/>
        </authorList>
    </citation>
    <scope>NUCLEOTIDE SEQUENCE</scope>
    <source>
        <strain evidence="11">K2</strain>
    </source>
</reference>
<comment type="cofactor">
    <cofactor evidence="1">
        <name>Mg(2+)</name>
        <dbReference type="ChEBI" id="CHEBI:18420"/>
    </cofactor>
</comment>
<evidence type="ECO:0000256" key="1">
    <source>
        <dbReference type="ARBA" id="ARBA00001946"/>
    </source>
</evidence>
<dbReference type="Pfam" id="PF00867">
    <property type="entry name" value="XPG_I"/>
    <property type="match status" value="1"/>
</dbReference>
<dbReference type="Pfam" id="PF18704">
    <property type="entry name" value="Chromo_2"/>
    <property type="match status" value="1"/>
</dbReference>
<protein>
    <submittedName>
        <fullName evidence="11">Flap endonuclease GEN-like protein 1</fullName>
    </submittedName>
</protein>
<accession>A0AAD9PRK4</accession>
<dbReference type="PANTHER" id="PTHR11081:SF70">
    <property type="entry name" value="FLAP ENDONUCLEASE GEN HOMOLOG 1"/>
    <property type="match status" value="1"/>
</dbReference>
<evidence type="ECO:0000256" key="4">
    <source>
        <dbReference type="ARBA" id="ARBA00022759"/>
    </source>
</evidence>
<dbReference type="PRINTS" id="PR00853">
    <property type="entry name" value="XPGRADSUPER"/>
</dbReference>
<keyword evidence="6" id="KW-0378">Hydrolase</keyword>
<dbReference type="GO" id="GO:0000400">
    <property type="term" value="F:four-way junction DNA binding"/>
    <property type="evidence" value="ECO:0007669"/>
    <property type="project" value="TreeGrafter"/>
</dbReference>
<keyword evidence="7" id="KW-0460">Magnesium</keyword>
<evidence type="ECO:0000313" key="12">
    <source>
        <dbReference type="Proteomes" id="UP001249851"/>
    </source>
</evidence>
<proteinExistence type="inferred from homology"/>
<dbReference type="Gene3D" id="1.10.150.20">
    <property type="entry name" value="5' to 3' exonuclease, C-terminal subdomain"/>
    <property type="match status" value="1"/>
</dbReference>
<dbReference type="SMART" id="SM00485">
    <property type="entry name" value="XPGN"/>
    <property type="match status" value="1"/>
</dbReference>
<dbReference type="GO" id="GO:0046872">
    <property type="term" value="F:metal ion binding"/>
    <property type="evidence" value="ECO:0007669"/>
    <property type="project" value="UniProtKB-KW"/>
</dbReference>
<keyword evidence="12" id="KW-1185">Reference proteome</keyword>
<dbReference type="InterPro" id="IPR041012">
    <property type="entry name" value="GEN_chromo"/>
</dbReference>
<evidence type="ECO:0000256" key="7">
    <source>
        <dbReference type="ARBA" id="ARBA00022842"/>
    </source>
</evidence>
<dbReference type="AlphaFoldDB" id="A0AAD9PRK4"/>
<dbReference type="InterPro" id="IPR008918">
    <property type="entry name" value="HhH2"/>
</dbReference>
<evidence type="ECO:0000256" key="2">
    <source>
        <dbReference type="ARBA" id="ARBA00022722"/>
    </source>
</evidence>
<dbReference type="Pfam" id="PF00752">
    <property type="entry name" value="XPG_N"/>
    <property type="match status" value="1"/>
</dbReference>
<keyword evidence="8" id="KW-0234">DNA repair</keyword>
<dbReference type="EMBL" id="JARQWQ010000169">
    <property type="protein sequence ID" value="KAK2547751.1"/>
    <property type="molecule type" value="Genomic_DNA"/>
</dbReference>
<dbReference type="InterPro" id="IPR006084">
    <property type="entry name" value="XPG/Rad2"/>
</dbReference>
<name>A0AAD9PRK4_ACRCE</name>
<evidence type="ECO:0000259" key="10">
    <source>
        <dbReference type="SMART" id="SM00485"/>
    </source>
</evidence>
<reference evidence="11" key="1">
    <citation type="journal article" date="2023" name="G3 (Bethesda)">
        <title>Whole genome assembly and annotation of the endangered Caribbean coral Acropora cervicornis.</title>
        <authorList>
            <person name="Selwyn J.D."/>
            <person name="Vollmer S.V."/>
        </authorList>
    </citation>
    <scope>NUCLEOTIDE SEQUENCE</scope>
    <source>
        <strain evidence="11">K2</strain>
    </source>
</reference>
<gene>
    <name evidence="11" type="ORF">P5673_032221</name>
</gene>
<evidence type="ECO:0000256" key="8">
    <source>
        <dbReference type="ARBA" id="ARBA00023204"/>
    </source>
</evidence>